<reference evidence="2 3" key="1">
    <citation type="journal article" date="2014" name="Nature">
        <title>The genome of the recently domesticated crop plant sugar beet (Beta vulgaris).</title>
        <authorList>
            <person name="Dohm J.C."/>
            <person name="Minoche A.E."/>
            <person name="Holtgrawe D."/>
            <person name="Capella-Gutierrez S."/>
            <person name="Zakrzewski F."/>
            <person name="Tafer H."/>
            <person name="Rupp O."/>
            <person name="Sorensen T.R."/>
            <person name="Stracke R."/>
            <person name="Reinhardt R."/>
            <person name="Goesmann A."/>
            <person name="Kraft T."/>
            <person name="Schulz B."/>
            <person name="Stadler P.F."/>
            <person name="Schmidt T."/>
            <person name="Gabaldon T."/>
            <person name="Lehrach H."/>
            <person name="Weisshaar B."/>
            <person name="Himmelbauer H."/>
        </authorList>
    </citation>
    <scope>NUCLEOTIDE SEQUENCE [LARGE SCALE GENOMIC DNA]</scope>
    <source>
        <tissue evidence="2">Taproot</tissue>
    </source>
</reference>
<organism evidence="2 3">
    <name type="scientific">Beta vulgaris subsp. vulgaris</name>
    <name type="common">Beet</name>
    <dbReference type="NCBI Taxonomy" id="3555"/>
    <lineage>
        <taxon>Eukaryota</taxon>
        <taxon>Viridiplantae</taxon>
        <taxon>Streptophyta</taxon>
        <taxon>Embryophyta</taxon>
        <taxon>Tracheophyta</taxon>
        <taxon>Spermatophyta</taxon>
        <taxon>Magnoliopsida</taxon>
        <taxon>eudicotyledons</taxon>
        <taxon>Gunneridae</taxon>
        <taxon>Pentapetalae</taxon>
        <taxon>Caryophyllales</taxon>
        <taxon>Chenopodiaceae</taxon>
        <taxon>Betoideae</taxon>
        <taxon>Beta</taxon>
    </lineage>
</organism>
<feature type="compositionally biased region" description="Acidic residues" evidence="1">
    <location>
        <begin position="103"/>
        <end position="142"/>
    </location>
</feature>
<sequence>MAASQTTTTILSSKMSASLRHLLLRHSTARSTAIASAAAVSLTGKLPADNSPAIIFSNEKPKIVGINVDYLNFVGRPVDWPAFYHQQIVIEAVARGDRKVDLNDEEDGDFKDSEGSDFDMDDIDDDDFDDEDDEDFDDDDEE</sequence>
<name>A0A0J8CM23_BETVV</name>
<dbReference type="AlphaFoldDB" id="A0A0J8CM23"/>
<evidence type="ECO:0000256" key="1">
    <source>
        <dbReference type="SAM" id="MobiDB-lite"/>
    </source>
</evidence>
<keyword evidence="3" id="KW-1185">Reference proteome</keyword>
<evidence type="ECO:0000313" key="2">
    <source>
        <dbReference type="EMBL" id="KMT13064.1"/>
    </source>
</evidence>
<accession>A0A0J8CM23</accession>
<proteinExistence type="predicted"/>
<dbReference type="Proteomes" id="UP000035740">
    <property type="component" value="Chromosome 4"/>
</dbReference>
<feature type="region of interest" description="Disordered" evidence="1">
    <location>
        <begin position="101"/>
        <end position="142"/>
    </location>
</feature>
<gene>
    <name evidence="2" type="ORF">BVRB_4g087030</name>
</gene>
<evidence type="ECO:0000313" key="3">
    <source>
        <dbReference type="Proteomes" id="UP000035740"/>
    </source>
</evidence>
<protein>
    <submittedName>
        <fullName evidence="2">Uncharacterized protein</fullName>
    </submittedName>
</protein>
<dbReference type="Gramene" id="KMT13064">
    <property type="protein sequence ID" value="KMT13064"/>
    <property type="gene ID" value="BVRB_4g087030"/>
</dbReference>
<dbReference type="EMBL" id="KQ090081">
    <property type="protein sequence ID" value="KMT13064.1"/>
    <property type="molecule type" value="Genomic_DNA"/>
</dbReference>